<dbReference type="OMA" id="YDCINMS"/>
<feature type="compositionally biased region" description="Low complexity" evidence="1">
    <location>
        <begin position="1"/>
        <end position="14"/>
    </location>
</feature>
<proteinExistence type="predicted"/>
<name>C4YSG8_CANAW</name>
<accession>C4YSG8</accession>
<reference evidence="2 3" key="1">
    <citation type="journal article" date="2009" name="Nature">
        <title>Evolution of pathogenicity and sexual reproduction in eight Candida genomes.</title>
        <authorList>
            <person name="Butler G."/>
            <person name="Rasmussen M.D."/>
            <person name="Lin M.F."/>
            <person name="Santos M.A."/>
            <person name="Sakthikumar S."/>
            <person name="Munro C.A."/>
            <person name="Rheinbay E."/>
            <person name="Grabherr M."/>
            <person name="Forche A."/>
            <person name="Reedy J.L."/>
            <person name="Agrafioti I."/>
            <person name="Arnaud M.B."/>
            <person name="Bates S."/>
            <person name="Brown A.J."/>
            <person name="Brunke S."/>
            <person name="Costanzo M.C."/>
            <person name="Fitzpatrick D.A."/>
            <person name="de Groot P.W."/>
            <person name="Harris D."/>
            <person name="Hoyer L.L."/>
            <person name="Hube B."/>
            <person name="Klis F.M."/>
            <person name="Kodira C."/>
            <person name="Lennard N."/>
            <person name="Logue M.E."/>
            <person name="Martin R."/>
            <person name="Neiman A.M."/>
            <person name="Nikolaou E."/>
            <person name="Quail M.A."/>
            <person name="Quinn J."/>
            <person name="Santos M.C."/>
            <person name="Schmitzberger F.F."/>
            <person name="Sherlock G."/>
            <person name="Shah P."/>
            <person name="Silverstein K.A."/>
            <person name="Skrzypek M.S."/>
            <person name="Soll D."/>
            <person name="Staggs R."/>
            <person name="Stansfield I."/>
            <person name="Stumpf M.P."/>
            <person name="Sudbery P.E."/>
            <person name="Srikantha T."/>
            <person name="Zeng Q."/>
            <person name="Berman J."/>
            <person name="Berriman M."/>
            <person name="Heitman J."/>
            <person name="Gow N.A."/>
            <person name="Lorenz M.C."/>
            <person name="Birren B.W."/>
            <person name="Kellis M."/>
            <person name="Cuomo C.A."/>
        </authorList>
    </citation>
    <scope>NUCLEOTIDE SEQUENCE [LARGE SCALE GENOMIC DNA]</scope>
    <source>
        <strain evidence="2 3">WO-1</strain>
    </source>
</reference>
<protein>
    <submittedName>
        <fullName evidence="2">Uncharacterized protein</fullName>
    </submittedName>
</protein>
<dbReference type="OrthoDB" id="4019373at2759"/>
<dbReference type="Proteomes" id="UP000001429">
    <property type="component" value="Chromosome 6"/>
</dbReference>
<evidence type="ECO:0000313" key="3">
    <source>
        <dbReference type="Proteomes" id="UP000001429"/>
    </source>
</evidence>
<evidence type="ECO:0000256" key="1">
    <source>
        <dbReference type="SAM" id="MobiDB-lite"/>
    </source>
</evidence>
<evidence type="ECO:0000313" key="2">
    <source>
        <dbReference type="EMBL" id="EEQ46671.1"/>
    </source>
</evidence>
<organism evidence="2 3">
    <name type="scientific">Candida albicans (strain WO-1)</name>
    <name type="common">Yeast</name>
    <dbReference type="NCBI Taxonomy" id="294748"/>
    <lineage>
        <taxon>Eukaryota</taxon>
        <taxon>Fungi</taxon>
        <taxon>Dikarya</taxon>
        <taxon>Ascomycota</taxon>
        <taxon>Saccharomycotina</taxon>
        <taxon>Pichiomycetes</taxon>
        <taxon>Debaryomycetaceae</taxon>
        <taxon>Candida/Lodderomyces clade</taxon>
        <taxon>Candida</taxon>
    </lineage>
</organism>
<dbReference type="PaxDb" id="5476-C4YSG8"/>
<sequence>MKRSLNDSNSSDSSTPPPTKSSKRLKLENEIFSTSIQDIEKMFSEEITTTTTTTTTTDTSVSPELLLFPPNKQLAPPVRITRNTTSYNSPDSCQYLDNIIPSTSFNYDCINMSFLEPSPIGNFIPTIRPNNSITNMYLDIDHDDYDDYDYKYDYKPLINEDLLMIDQLILKSSI</sequence>
<dbReference type="VEuPathDB" id="FungiDB:CAWG_05034"/>
<keyword evidence="3" id="KW-1185">Reference proteome</keyword>
<feature type="region of interest" description="Disordered" evidence="1">
    <location>
        <begin position="1"/>
        <end position="24"/>
    </location>
</feature>
<dbReference type="AlphaFoldDB" id="C4YSG8"/>
<dbReference type="EMBL" id="CM000312">
    <property type="protein sequence ID" value="EEQ46671.1"/>
    <property type="molecule type" value="Genomic_DNA"/>
</dbReference>
<gene>
    <name evidence="2" type="ORF">CAWG_05034</name>
</gene>
<dbReference type="HOGENOM" id="CLU_131604_0_0_1"/>